<dbReference type="Gene3D" id="1.10.569.10">
    <property type="entry name" value="Aldehyde Ferredoxin Oxidoreductase Protein, subunit A, domain 2"/>
    <property type="match status" value="1"/>
</dbReference>
<dbReference type="GO" id="GO:0009055">
    <property type="term" value="F:electron transfer activity"/>
    <property type="evidence" value="ECO:0007669"/>
    <property type="project" value="InterPro"/>
</dbReference>
<dbReference type="EMBL" id="CP059066">
    <property type="protein sequence ID" value="QSQ09262.1"/>
    <property type="molecule type" value="Genomic_DNA"/>
</dbReference>
<comment type="cofactor">
    <cofactor evidence="1">
        <name>[4Fe-4S] cluster</name>
        <dbReference type="ChEBI" id="CHEBI:49883"/>
    </cofactor>
</comment>
<dbReference type="Gene3D" id="3.60.9.10">
    <property type="entry name" value="Aldehyde ferredoxin oxidoreductase, N-terminal domain"/>
    <property type="match status" value="1"/>
</dbReference>
<evidence type="ECO:0000256" key="5">
    <source>
        <dbReference type="ARBA" id="ARBA00023002"/>
    </source>
</evidence>
<evidence type="ECO:0000313" key="10">
    <source>
        <dbReference type="EMBL" id="QSQ09262.1"/>
    </source>
</evidence>
<proteinExistence type="inferred from homology"/>
<protein>
    <submittedName>
        <fullName evidence="10">Putative oxidoreductase YdhV</fullName>
        <ecNumber evidence="10">1.-.-.-</ecNumber>
    </submittedName>
</protein>
<organism evidence="10 11">
    <name type="scientific">Koleobacter methoxysyntrophicus</name>
    <dbReference type="NCBI Taxonomy" id="2751313"/>
    <lineage>
        <taxon>Bacteria</taxon>
        <taxon>Bacillati</taxon>
        <taxon>Bacillota</taxon>
        <taxon>Clostridia</taxon>
        <taxon>Koleobacterales</taxon>
        <taxon>Koleobacteraceae</taxon>
        <taxon>Koleobacter</taxon>
    </lineage>
</organism>
<dbReference type="InterPro" id="IPR001203">
    <property type="entry name" value="OxRdtase_Ald_Fedxn_C"/>
</dbReference>
<dbReference type="InterPro" id="IPR013985">
    <property type="entry name" value="Ald_Fedxn_OxRdtase_dom3"/>
</dbReference>
<evidence type="ECO:0000256" key="1">
    <source>
        <dbReference type="ARBA" id="ARBA00001966"/>
    </source>
</evidence>
<dbReference type="InterPro" id="IPR051919">
    <property type="entry name" value="W-dependent_AOR"/>
</dbReference>
<evidence type="ECO:0000256" key="3">
    <source>
        <dbReference type="ARBA" id="ARBA00022485"/>
    </source>
</evidence>
<dbReference type="GO" id="GO:0016625">
    <property type="term" value="F:oxidoreductase activity, acting on the aldehyde or oxo group of donors, iron-sulfur protein as acceptor"/>
    <property type="evidence" value="ECO:0007669"/>
    <property type="project" value="InterPro"/>
</dbReference>
<evidence type="ECO:0000256" key="4">
    <source>
        <dbReference type="ARBA" id="ARBA00022723"/>
    </source>
</evidence>
<dbReference type="SUPFAM" id="SSF48310">
    <property type="entry name" value="Aldehyde ferredoxin oxidoreductase, C-terminal domains"/>
    <property type="match status" value="1"/>
</dbReference>
<feature type="domain" description="Aldehyde ferredoxin oxidoreductase N-terminal" evidence="9">
    <location>
        <begin position="7"/>
        <end position="210"/>
    </location>
</feature>
<comment type="similarity">
    <text evidence="2">Belongs to the AOR/FOR family.</text>
</comment>
<dbReference type="InterPro" id="IPR036021">
    <property type="entry name" value="Tungsten_al_ferr_oxy-like_C"/>
</dbReference>
<reference evidence="10" key="1">
    <citation type="submission" date="2020-07" db="EMBL/GenBank/DDBJ databases">
        <title>Koleobacter methoxysyntrophicus gen. nov., sp. nov., a novel anaerobic bacterium isolated from deep subsurface oil field and proposal of Koleobacterales ord. nov. in the phylum Firmicutes.</title>
        <authorList>
            <person name="Sakamoto S."/>
            <person name="Tamaki H."/>
        </authorList>
    </citation>
    <scope>NUCLEOTIDE SEQUENCE</scope>
    <source>
        <strain evidence="10">NRmbB1</strain>
    </source>
</reference>
<dbReference type="Pfam" id="PF01314">
    <property type="entry name" value="AFOR_C"/>
    <property type="match status" value="1"/>
</dbReference>
<keyword evidence="3" id="KW-0004">4Fe-4S</keyword>
<evidence type="ECO:0000256" key="8">
    <source>
        <dbReference type="ARBA" id="ARBA00049934"/>
    </source>
</evidence>
<evidence type="ECO:0000256" key="2">
    <source>
        <dbReference type="ARBA" id="ARBA00011032"/>
    </source>
</evidence>
<dbReference type="KEGG" id="kme:H0A61_01623"/>
<accession>A0A8A0RN04</accession>
<gene>
    <name evidence="10" type="primary">ydhV_5</name>
    <name evidence="10" type="ORF">H0A61_01623</name>
</gene>
<dbReference type="Pfam" id="PF02730">
    <property type="entry name" value="AFOR_N"/>
    <property type="match status" value="1"/>
</dbReference>
<dbReference type="GO" id="GO:0051539">
    <property type="term" value="F:4 iron, 4 sulfur cluster binding"/>
    <property type="evidence" value="ECO:0007669"/>
    <property type="project" value="UniProtKB-KW"/>
</dbReference>
<dbReference type="Gene3D" id="1.10.599.10">
    <property type="entry name" value="Aldehyde Ferredoxin Oxidoreductase Protein, subunit A, domain 3"/>
    <property type="match status" value="1"/>
</dbReference>
<dbReference type="InterPro" id="IPR036503">
    <property type="entry name" value="Ald_Fedxn_OxRdtase_N_sf"/>
</dbReference>
<name>A0A8A0RN04_9FIRM</name>
<evidence type="ECO:0000259" key="9">
    <source>
        <dbReference type="SMART" id="SM00790"/>
    </source>
</evidence>
<sequence length="623" mass="67695">MFNYGGYAGRLLYINLSTKEIQIEKLCKEFAEDYIGGNGFGAKLLFDMVPAGVDPLGPDNVLIFTVGPLQGTGLPAVSSRSAIITKSPLTGFFIDSYFGGQFGAELKYAGYDALVISGKSPNPVYIWVDDDKVELRDASHLWGLKTFETQIKLKREIGDENIAVAVIGPSGENQSLISCTISGVRAAGRGGTGAILGSKNLKAIALRGSHDVKVTDIMEAQGLMRKLNEKIRSNPGTGVGLPSIGTIGVVNVVNNLGILGTNNWQTEFFHDAVKIGPESAKEFILKHDTCFCCSIACGKLTKTKKQEYFGASTIGPEYETLWSFGSNCGVNDIEAIILADRLCDEYGIDTISLGTVIAFVMECYEKGLINEKFFEGISGTSPVFGNKTAMLQMVKLAAVRKGVGDKLVKGVKRLAEEIGKDSERFAIHAKGLEIPAHSARGIPGMAVGYATSNRGGSHQDGRPTAERIGLVDINQIKGKGYFQVDVQRMTTIADCFINCRMTESILGIEGITQDYADLINIVTGMNKSINDLITVADRVYALERAFNIREGASRKDDTIPYRFTHEPIPDGPSKGKYLSEDVLNNLVDEVYEKRGYDKETGAPTKETLKNLKLDFVIDELYKD</sequence>
<dbReference type="GO" id="GO:0046872">
    <property type="term" value="F:metal ion binding"/>
    <property type="evidence" value="ECO:0007669"/>
    <property type="project" value="UniProtKB-KW"/>
</dbReference>
<keyword evidence="4" id="KW-0479">Metal-binding</keyword>
<dbReference type="RefSeq" id="WP_206706622.1">
    <property type="nucleotide sequence ID" value="NZ_CP059066.1"/>
</dbReference>
<dbReference type="PANTHER" id="PTHR30038:SF0">
    <property type="entry name" value="TUNGSTEN-CONTAINING ALDEHYDE FERREDOXIN OXIDOREDUCTASE"/>
    <property type="match status" value="1"/>
</dbReference>
<dbReference type="SUPFAM" id="SSF56228">
    <property type="entry name" value="Aldehyde ferredoxin oxidoreductase, N-terminal domain"/>
    <property type="match status" value="1"/>
</dbReference>
<keyword evidence="11" id="KW-1185">Reference proteome</keyword>
<dbReference type="EC" id="1.-.-.-" evidence="10"/>
<dbReference type="Proteomes" id="UP000662904">
    <property type="component" value="Chromosome"/>
</dbReference>
<keyword evidence="6" id="KW-0408">Iron</keyword>
<evidence type="ECO:0000256" key="6">
    <source>
        <dbReference type="ARBA" id="ARBA00023004"/>
    </source>
</evidence>
<evidence type="ECO:0000256" key="7">
    <source>
        <dbReference type="ARBA" id="ARBA00023014"/>
    </source>
</evidence>
<dbReference type="InterPro" id="IPR013984">
    <property type="entry name" value="Ald_Fedxn_OxRdtase_dom2"/>
</dbReference>
<dbReference type="PANTHER" id="PTHR30038">
    <property type="entry name" value="ALDEHYDE FERREDOXIN OXIDOREDUCTASE"/>
    <property type="match status" value="1"/>
</dbReference>
<evidence type="ECO:0000313" key="11">
    <source>
        <dbReference type="Proteomes" id="UP000662904"/>
    </source>
</evidence>
<dbReference type="AlphaFoldDB" id="A0A8A0RN04"/>
<dbReference type="InterPro" id="IPR013983">
    <property type="entry name" value="Ald_Fedxn_OxRdtase_N"/>
</dbReference>
<comment type="cofactor">
    <cofactor evidence="8">
        <name>tungstopterin</name>
        <dbReference type="ChEBI" id="CHEBI:30402"/>
    </cofactor>
</comment>
<dbReference type="SMART" id="SM00790">
    <property type="entry name" value="AFOR_N"/>
    <property type="match status" value="1"/>
</dbReference>
<keyword evidence="7" id="KW-0411">Iron-sulfur</keyword>
<keyword evidence="5 10" id="KW-0560">Oxidoreductase</keyword>